<accession>A0ABR6EFC8</accession>
<keyword evidence="9" id="KW-1185">Reference proteome</keyword>
<dbReference type="CDD" id="cd18870">
    <property type="entry name" value="NUDIX_AcylCoAdiphos_Nudt19"/>
    <property type="match status" value="1"/>
</dbReference>
<evidence type="ECO:0000256" key="3">
    <source>
        <dbReference type="ARBA" id="ARBA00022723"/>
    </source>
</evidence>
<dbReference type="PANTHER" id="PTHR12318:SF0">
    <property type="entry name" value="ACYL-COENZYME A DIPHOSPHATASE NUDT19"/>
    <property type="match status" value="1"/>
</dbReference>
<gene>
    <name evidence="8" type="ORF">GL263_10785</name>
</gene>
<comment type="caution">
    <text evidence="8">The sequence shown here is derived from an EMBL/GenBank/DDBJ whole genome shotgun (WGS) entry which is preliminary data.</text>
</comment>
<dbReference type="GO" id="GO:0016787">
    <property type="term" value="F:hydrolase activity"/>
    <property type="evidence" value="ECO:0007669"/>
    <property type="project" value="UniProtKB-KW"/>
</dbReference>
<evidence type="ECO:0000313" key="8">
    <source>
        <dbReference type="EMBL" id="MBB1244040.1"/>
    </source>
</evidence>
<dbReference type="PANTHER" id="PTHR12318">
    <property type="entry name" value="TESTOSTERONE-REGULATED PROTEIN RP2"/>
    <property type="match status" value="1"/>
</dbReference>
<dbReference type="InterPro" id="IPR015797">
    <property type="entry name" value="NUDIX_hydrolase-like_dom_sf"/>
</dbReference>
<evidence type="ECO:0000256" key="1">
    <source>
        <dbReference type="ARBA" id="ARBA00001936"/>
    </source>
</evidence>
<name>A0ABR6EFC8_9ACTN</name>
<dbReference type="SUPFAM" id="SSF55811">
    <property type="entry name" value="Nudix"/>
    <property type="match status" value="1"/>
</dbReference>
<evidence type="ECO:0000256" key="5">
    <source>
        <dbReference type="ARBA" id="ARBA00022842"/>
    </source>
</evidence>
<comment type="cofactor">
    <cofactor evidence="2">
        <name>Mg(2+)</name>
        <dbReference type="ChEBI" id="CHEBI:18420"/>
    </cofactor>
</comment>
<sequence>MSRNGQWYPPEWPDRIRAHTRGELTPVAPRRAATVMLLRDEPPPGPPTGDTRPAAAVTGPAVYLLRRRTSMAFAGGAYAYPGGGVDPRDEARDDGGIAWAGPSTDEWAERLGVPAAEAQAIVCAAVRETFEEAGVLLAGPDAASVVADPTGADWEDDRRALVARELSFADFLAHRKLVLRSDLLSAWARWITPEFEERRYDTWFFVAALPAGQRTRDVSTESDRTVWATPADAAAGYDRGEFLMMPPTIATLRELAELSGRGAADVLAAAEGRDLTPILASARMDGDEIVLSWPGHHEFEKRISTV</sequence>
<evidence type="ECO:0000256" key="6">
    <source>
        <dbReference type="ARBA" id="ARBA00023211"/>
    </source>
</evidence>
<evidence type="ECO:0000259" key="7">
    <source>
        <dbReference type="PROSITE" id="PS51462"/>
    </source>
</evidence>
<dbReference type="PROSITE" id="PS51462">
    <property type="entry name" value="NUDIX"/>
    <property type="match status" value="1"/>
</dbReference>
<keyword evidence="5" id="KW-0460">Magnesium</keyword>
<reference evidence="9" key="1">
    <citation type="journal article" date="2020" name="Syst. Appl. Microbiol.">
        <title>Streptomyces alkaliterrae sp. nov., isolated from an alkaline soil, and emended descriptions of Streptomyces alkaliphilus, Streptomyces calidiresistens and Streptomyces durbertensis.</title>
        <authorList>
            <person name="Swiecimska M."/>
            <person name="Golinska P."/>
            <person name="Nouioui I."/>
            <person name="Wypij M."/>
            <person name="Rai M."/>
            <person name="Sangal V."/>
            <person name="Goodfellow M."/>
        </authorList>
    </citation>
    <scope>NUCLEOTIDE SEQUENCE [LARGE SCALE GENOMIC DNA]</scope>
    <source>
        <strain evidence="9">DSM 104538</strain>
    </source>
</reference>
<feature type="domain" description="Nudix hydrolase" evidence="7">
    <location>
        <begin position="29"/>
        <end position="250"/>
    </location>
</feature>
<keyword evidence="3" id="KW-0479">Metal-binding</keyword>
<keyword evidence="4 8" id="KW-0378">Hydrolase</keyword>
<evidence type="ECO:0000256" key="4">
    <source>
        <dbReference type="ARBA" id="ARBA00022801"/>
    </source>
</evidence>
<comment type="cofactor">
    <cofactor evidence="1">
        <name>Mn(2+)</name>
        <dbReference type="ChEBI" id="CHEBI:29035"/>
    </cofactor>
</comment>
<organism evidence="8 9">
    <name type="scientific">Streptomyces durbertensis</name>
    <dbReference type="NCBI Taxonomy" id="2448886"/>
    <lineage>
        <taxon>Bacteria</taxon>
        <taxon>Bacillati</taxon>
        <taxon>Actinomycetota</taxon>
        <taxon>Actinomycetes</taxon>
        <taxon>Kitasatosporales</taxon>
        <taxon>Streptomycetaceae</taxon>
        <taxon>Streptomyces</taxon>
    </lineage>
</organism>
<protein>
    <submittedName>
        <fullName evidence="8">NUDIX hydrolase</fullName>
    </submittedName>
</protein>
<dbReference type="RefSeq" id="WP_182855401.1">
    <property type="nucleotide sequence ID" value="NZ_WMLF01000120.1"/>
</dbReference>
<dbReference type="EMBL" id="WMLF01000120">
    <property type="protein sequence ID" value="MBB1244040.1"/>
    <property type="molecule type" value="Genomic_DNA"/>
</dbReference>
<dbReference type="InterPro" id="IPR039121">
    <property type="entry name" value="NUDT19"/>
</dbReference>
<dbReference type="Proteomes" id="UP000766698">
    <property type="component" value="Unassembled WGS sequence"/>
</dbReference>
<evidence type="ECO:0000313" key="9">
    <source>
        <dbReference type="Proteomes" id="UP000766698"/>
    </source>
</evidence>
<dbReference type="Gene3D" id="3.90.79.10">
    <property type="entry name" value="Nucleoside Triphosphate Pyrophosphohydrolase"/>
    <property type="match status" value="1"/>
</dbReference>
<proteinExistence type="predicted"/>
<evidence type="ECO:0000256" key="2">
    <source>
        <dbReference type="ARBA" id="ARBA00001946"/>
    </source>
</evidence>
<keyword evidence="6" id="KW-0464">Manganese</keyword>
<dbReference type="InterPro" id="IPR000086">
    <property type="entry name" value="NUDIX_hydrolase_dom"/>
</dbReference>